<feature type="transmembrane region" description="Helical" evidence="1">
    <location>
        <begin position="46"/>
        <end position="69"/>
    </location>
</feature>
<keyword evidence="1" id="KW-0812">Transmembrane</keyword>
<feature type="transmembrane region" description="Helical" evidence="1">
    <location>
        <begin position="191"/>
        <end position="211"/>
    </location>
</feature>
<proteinExistence type="predicted"/>
<keyword evidence="2" id="KW-0614">Plasmid</keyword>
<evidence type="ECO:0000313" key="2">
    <source>
        <dbReference type="EMBL" id="BDP43344.1"/>
    </source>
</evidence>
<name>A0ABN6RKU6_9DEIO</name>
<keyword evidence="1" id="KW-1133">Transmembrane helix</keyword>
<keyword evidence="1" id="KW-0472">Membrane</keyword>
<sequence length="236" mass="25777">MLDVATVKEELDQVPTVYETLRPVRPDPIATLLRSPAQWQVNPRRLAAVVLMVVALPVSALVLIARAFIFNSLTLFWWGVGVAVLWLLLAIIVGTVRLWSDVRHSVHDVMDTMVTVSQRETKILEQLLLLPLRTLRHATQQLEQRVGVLEQNVSLLLGGVRQGGVLAIVLSLTAGYIGIAKEVGVAKQASGVLLGTAVGFTIAAFLVNDLLTSLHLRLSILKRAVVLRQEIADPPS</sequence>
<feature type="transmembrane region" description="Helical" evidence="1">
    <location>
        <begin position="75"/>
        <end position="96"/>
    </location>
</feature>
<gene>
    <name evidence="2" type="ORF">DAETH_33130</name>
</gene>
<keyword evidence="3" id="KW-1185">Reference proteome</keyword>
<organism evidence="2 3">
    <name type="scientific">Deinococcus aetherius</name>
    <dbReference type="NCBI Taxonomy" id="200252"/>
    <lineage>
        <taxon>Bacteria</taxon>
        <taxon>Thermotogati</taxon>
        <taxon>Deinococcota</taxon>
        <taxon>Deinococci</taxon>
        <taxon>Deinococcales</taxon>
        <taxon>Deinococcaceae</taxon>
        <taxon>Deinococcus</taxon>
    </lineage>
</organism>
<evidence type="ECO:0008006" key="4">
    <source>
        <dbReference type="Google" id="ProtNLM"/>
    </source>
</evidence>
<geneLocation type="plasmid" evidence="2 3">
    <name>pDAETH-1</name>
</geneLocation>
<dbReference type="Proteomes" id="UP001064971">
    <property type="component" value="Plasmid pDAETH-1"/>
</dbReference>
<accession>A0ABN6RKU6</accession>
<reference evidence="2" key="1">
    <citation type="submission" date="2022-07" db="EMBL/GenBank/DDBJ databases">
        <title>Complete Genome Sequence of the Radioresistant Bacterium Deinococcus aetherius ST0316, Isolated from the Air Dust collected in Lower Stratosphere above Japan.</title>
        <authorList>
            <person name="Satoh K."/>
            <person name="Hagiwara K."/>
            <person name="Katsumata K."/>
            <person name="Kubo A."/>
            <person name="Yokobori S."/>
            <person name="Yamagishi A."/>
            <person name="Oono Y."/>
            <person name="Narumi I."/>
        </authorList>
    </citation>
    <scope>NUCLEOTIDE SEQUENCE</scope>
    <source>
        <strain evidence="2">ST0316</strain>
        <plasmid evidence="2">pDAETH-1</plasmid>
    </source>
</reference>
<evidence type="ECO:0000313" key="3">
    <source>
        <dbReference type="Proteomes" id="UP001064971"/>
    </source>
</evidence>
<feature type="transmembrane region" description="Helical" evidence="1">
    <location>
        <begin position="155"/>
        <end position="179"/>
    </location>
</feature>
<protein>
    <recommendedName>
        <fullName evidence="4">MotA/TolQ/ExbB proton channel domain-containing protein</fullName>
    </recommendedName>
</protein>
<evidence type="ECO:0000256" key="1">
    <source>
        <dbReference type="SAM" id="Phobius"/>
    </source>
</evidence>
<dbReference type="EMBL" id="AP026561">
    <property type="protein sequence ID" value="BDP43344.1"/>
    <property type="molecule type" value="Genomic_DNA"/>
</dbReference>